<sequence length="185" mass="21341">MLDLVTQFLDSLTWGYRRYNYWAGNTWLTGKLPINRDDAIKLVRGGEVIGVWQCFGYDVSEPCILRDILVFEADVSECEGRESLDCVLNWARSNMDVLRPVLSYGPVLYWNGGKSLYIIIYFTNPVPADYVLRDEWVEFSKAIGFDMQETQARHAIRVLGTRHHRTNKIGTLLDTNLKPINTFNN</sequence>
<dbReference type="Proteomes" id="UP001060771">
    <property type="component" value="Chromosome"/>
</dbReference>
<protein>
    <submittedName>
        <fullName evidence="1">Uncharacterized protein</fullName>
    </submittedName>
</protein>
<dbReference type="EMBL" id="AP026830">
    <property type="protein sequence ID" value="BDR93192.1"/>
    <property type="molecule type" value="Genomic_DNA"/>
</dbReference>
<evidence type="ECO:0000313" key="1">
    <source>
        <dbReference type="EMBL" id="BDR93192.1"/>
    </source>
</evidence>
<evidence type="ECO:0000313" key="2">
    <source>
        <dbReference type="Proteomes" id="UP001060771"/>
    </source>
</evidence>
<organism evidence="1 2">
    <name type="scientific">Vulcanisaeta souniana JCM 11219</name>
    <dbReference type="NCBI Taxonomy" id="1293586"/>
    <lineage>
        <taxon>Archaea</taxon>
        <taxon>Thermoproteota</taxon>
        <taxon>Thermoprotei</taxon>
        <taxon>Thermoproteales</taxon>
        <taxon>Thermoproteaceae</taxon>
        <taxon>Vulcanisaeta</taxon>
    </lineage>
</organism>
<proteinExistence type="predicted"/>
<accession>A0ABN6SYP4</accession>
<keyword evidence="2" id="KW-1185">Reference proteome</keyword>
<reference evidence="2" key="1">
    <citation type="submission" date="2022-09" db="EMBL/GenBank/DDBJ databases">
        <title>Complete genome sequence of Vulcanisaeta souniana.</title>
        <authorList>
            <person name="Kato S."/>
            <person name="Itoh T."/>
            <person name="Ohkuma M."/>
        </authorList>
    </citation>
    <scope>NUCLEOTIDE SEQUENCE [LARGE SCALE GENOMIC DNA]</scope>
    <source>
        <strain evidence="2">JCM 11219</strain>
    </source>
</reference>
<name>A0ABN6SYP4_9CREN</name>
<gene>
    <name evidence="1" type="ORF">Vsou_22850</name>
</gene>